<keyword evidence="3" id="KW-1185">Reference proteome</keyword>
<proteinExistence type="predicted"/>
<comment type="caution">
    <text evidence="2">The sequence shown here is derived from an EMBL/GenBank/DDBJ whole genome shotgun (WGS) entry which is preliminary data.</text>
</comment>
<feature type="region of interest" description="Disordered" evidence="1">
    <location>
        <begin position="76"/>
        <end position="130"/>
    </location>
</feature>
<gene>
    <name evidence="2" type="ORF">AQI95_09495</name>
</gene>
<protein>
    <submittedName>
        <fullName evidence="2">Uncharacterized protein</fullName>
    </submittedName>
</protein>
<dbReference type="Proteomes" id="UP000053127">
    <property type="component" value="Unassembled WGS sequence"/>
</dbReference>
<reference evidence="2 3" key="1">
    <citation type="submission" date="2015-10" db="EMBL/GenBank/DDBJ databases">
        <title>Draft genome sequence of Streptomyces yokosukanensis DSM 40224, type strain for the species Streptomyces yokosukanensis.</title>
        <authorList>
            <person name="Ruckert C."/>
            <person name="Winkler A."/>
            <person name="Kalinowski J."/>
            <person name="Kampfer P."/>
            <person name="Glaeser S."/>
        </authorList>
    </citation>
    <scope>NUCLEOTIDE SEQUENCE [LARGE SCALE GENOMIC DNA]</scope>
    <source>
        <strain evidence="2 3">DSM 40224</strain>
    </source>
</reference>
<sequence length="130" mass="13942">MVVLLSVRVCDVCKRVGIETRHYTVTEGGRMVETDRCGDHADTLEEILEAESPQVEEGSSAAPSAPADEVATMTRKLVEPESKPAAKKAAAPAKKTAAKKTAAKKAVAKKAQSRRPKVTTVAEIEQSKRK</sequence>
<dbReference type="AlphaFoldDB" id="A0A117Q4E4"/>
<evidence type="ECO:0000313" key="2">
    <source>
        <dbReference type="EMBL" id="KUN08579.1"/>
    </source>
</evidence>
<organism evidence="2 3">
    <name type="scientific">Streptomyces yokosukanensis</name>
    <dbReference type="NCBI Taxonomy" id="67386"/>
    <lineage>
        <taxon>Bacteria</taxon>
        <taxon>Bacillati</taxon>
        <taxon>Actinomycetota</taxon>
        <taxon>Actinomycetes</taxon>
        <taxon>Kitasatosporales</taxon>
        <taxon>Streptomycetaceae</taxon>
        <taxon>Streptomyces</taxon>
    </lineage>
</organism>
<dbReference type="EMBL" id="LMWN01000008">
    <property type="protein sequence ID" value="KUN08579.1"/>
    <property type="molecule type" value="Genomic_DNA"/>
</dbReference>
<accession>A0A117Q4E4</accession>
<feature type="region of interest" description="Disordered" evidence="1">
    <location>
        <begin position="50"/>
        <end position="69"/>
    </location>
</feature>
<evidence type="ECO:0000313" key="3">
    <source>
        <dbReference type="Proteomes" id="UP000053127"/>
    </source>
</evidence>
<evidence type="ECO:0000256" key="1">
    <source>
        <dbReference type="SAM" id="MobiDB-lite"/>
    </source>
</evidence>
<feature type="compositionally biased region" description="Basic residues" evidence="1">
    <location>
        <begin position="96"/>
        <end position="117"/>
    </location>
</feature>
<name>A0A117Q4E4_9ACTN</name>